<protein>
    <submittedName>
        <fullName evidence="3">Uncharacterized protein</fullName>
    </submittedName>
</protein>
<evidence type="ECO:0000256" key="2">
    <source>
        <dbReference type="SAM" id="SignalP"/>
    </source>
</evidence>
<reference evidence="3" key="1">
    <citation type="journal article" date="2019" name="bioRxiv">
        <title>The Genome of the Zebra Mussel, Dreissena polymorpha: A Resource for Invasive Species Research.</title>
        <authorList>
            <person name="McCartney M.A."/>
            <person name="Auch B."/>
            <person name="Kono T."/>
            <person name="Mallez S."/>
            <person name="Zhang Y."/>
            <person name="Obille A."/>
            <person name="Becker A."/>
            <person name="Abrahante J.E."/>
            <person name="Garbe J."/>
            <person name="Badalamenti J.P."/>
            <person name="Herman A."/>
            <person name="Mangelson H."/>
            <person name="Liachko I."/>
            <person name="Sullivan S."/>
            <person name="Sone E.D."/>
            <person name="Koren S."/>
            <person name="Silverstein K.A.T."/>
            <person name="Beckman K.B."/>
            <person name="Gohl D.M."/>
        </authorList>
    </citation>
    <scope>NUCLEOTIDE SEQUENCE</scope>
    <source>
        <strain evidence="3">Duluth1</strain>
        <tissue evidence="3">Whole animal</tissue>
    </source>
</reference>
<feature type="compositionally biased region" description="Basic and acidic residues" evidence="1">
    <location>
        <begin position="30"/>
        <end position="52"/>
    </location>
</feature>
<evidence type="ECO:0000313" key="3">
    <source>
        <dbReference type="EMBL" id="KAH3712034.1"/>
    </source>
</evidence>
<dbReference type="Proteomes" id="UP000828390">
    <property type="component" value="Unassembled WGS sequence"/>
</dbReference>
<comment type="caution">
    <text evidence="3">The sequence shown here is derived from an EMBL/GenBank/DDBJ whole genome shotgun (WGS) entry which is preliminary data.</text>
</comment>
<keyword evidence="4" id="KW-1185">Reference proteome</keyword>
<keyword evidence="2" id="KW-0732">Signal</keyword>
<gene>
    <name evidence="3" type="ORF">DPMN_071711</name>
</gene>
<reference evidence="3" key="2">
    <citation type="submission" date="2020-11" db="EMBL/GenBank/DDBJ databases">
        <authorList>
            <person name="McCartney M.A."/>
            <person name="Auch B."/>
            <person name="Kono T."/>
            <person name="Mallez S."/>
            <person name="Becker A."/>
            <person name="Gohl D.M."/>
            <person name="Silverstein K.A.T."/>
            <person name="Koren S."/>
            <person name="Bechman K.B."/>
            <person name="Herman A."/>
            <person name="Abrahante J.E."/>
            <person name="Garbe J."/>
        </authorList>
    </citation>
    <scope>NUCLEOTIDE SEQUENCE</scope>
    <source>
        <strain evidence="3">Duluth1</strain>
        <tissue evidence="3">Whole animal</tissue>
    </source>
</reference>
<feature type="signal peptide" evidence="2">
    <location>
        <begin position="1"/>
        <end position="20"/>
    </location>
</feature>
<feature type="region of interest" description="Disordered" evidence="1">
    <location>
        <begin position="18"/>
        <end position="52"/>
    </location>
</feature>
<evidence type="ECO:0000256" key="1">
    <source>
        <dbReference type="SAM" id="MobiDB-lite"/>
    </source>
</evidence>
<dbReference type="AlphaFoldDB" id="A0A9D3Z895"/>
<name>A0A9D3Z895_DREPO</name>
<sequence length="161" mass="18337">MMVVCIFALLVRNAIEPSSGDTETSFGSEIHPKVTPKPDLEQVKRQKKVEHPDKYKQNSCSVVAMQDLSDLQLIISPECIDNTYCKKTDSNVCSVNVIPVESSSNCNARETICQTESIQEHSVNERFNTIDLENLDLKELTRLQKEDSIVCVVRDWLVEWY</sequence>
<proteinExistence type="predicted"/>
<organism evidence="3 4">
    <name type="scientific">Dreissena polymorpha</name>
    <name type="common">Zebra mussel</name>
    <name type="synonym">Mytilus polymorpha</name>
    <dbReference type="NCBI Taxonomy" id="45954"/>
    <lineage>
        <taxon>Eukaryota</taxon>
        <taxon>Metazoa</taxon>
        <taxon>Spiralia</taxon>
        <taxon>Lophotrochozoa</taxon>
        <taxon>Mollusca</taxon>
        <taxon>Bivalvia</taxon>
        <taxon>Autobranchia</taxon>
        <taxon>Heteroconchia</taxon>
        <taxon>Euheterodonta</taxon>
        <taxon>Imparidentia</taxon>
        <taxon>Neoheterodontei</taxon>
        <taxon>Myida</taxon>
        <taxon>Dreissenoidea</taxon>
        <taxon>Dreissenidae</taxon>
        <taxon>Dreissena</taxon>
    </lineage>
</organism>
<dbReference type="EMBL" id="JAIWYP010000014">
    <property type="protein sequence ID" value="KAH3712034.1"/>
    <property type="molecule type" value="Genomic_DNA"/>
</dbReference>
<feature type="chain" id="PRO_5038844382" evidence="2">
    <location>
        <begin position="21"/>
        <end position="161"/>
    </location>
</feature>
<evidence type="ECO:0000313" key="4">
    <source>
        <dbReference type="Proteomes" id="UP000828390"/>
    </source>
</evidence>
<accession>A0A9D3Z895</accession>